<name>A0A7S7M038_9BACT</name>
<dbReference type="AlphaFoldDB" id="A0A7S7M038"/>
<feature type="domain" description="DUF7840" evidence="2">
    <location>
        <begin position="361"/>
        <end position="560"/>
    </location>
</feature>
<dbReference type="Pfam" id="PF25225">
    <property type="entry name" value="DUF7843"/>
    <property type="match status" value="1"/>
</dbReference>
<feature type="domain" description="Lnb N-terminal periplasmic" evidence="1">
    <location>
        <begin position="85"/>
        <end position="251"/>
    </location>
</feature>
<dbReference type="Pfam" id="PF25222">
    <property type="entry name" value="DUF7840"/>
    <property type="match status" value="1"/>
</dbReference>
<accession>A0A7S7M038</accession>
<dbReference type="KEGG" id="smas:HUE87_12065"/>
<evidence type="ECO:0000259" key="1">
    <source>
        <dbReference type="Pfam" id="PF13387"/>
    </source>
</evidence>
<feature type="domain" description="DUF7843" evidence="3">
    <location>
        <begin position="2"/>
        <end position="71"/>
    </location>
</feature>
<evidence type="ECO:0000313" key="5">
    <source>
        <dbReference type="Proteomes" id="UP000593836"/>
    </source>
</evidence>
<dbReference type="Pfam" id="PF13387">
    <property type="entry name" value="Lnb_N"/>
    <property type="match status" value="1"/>
</dbReference>
<dbReference type="EMBL" id="CP054493">
    <property type="protein sequence ID" value="QOY54579.1"/>
    <property type="molecule type" value="Genomic_DNA"/>
</dbReference>
<dbReference type="Proteomes" id="UP000593836">
    <property type="component" value="Chromosome"/>
</dbReference>
<protein>
    <submittedName>
        <fullName evidence="4">DUF4105 domain-containing protein</fullName>
    </submittedName>
</protein>
<organism evidence="4 5">
    <name type="scientific">Candidatus Sulfurimonas marisnigri</name>
    <dbReference type="NCBI Taxonomy" id="2740405"/>
    <lineage>
        <taxon>Bacteria</taxon>
        <taxon>Pseudomonadati</taxon>
        <taxon>Campylobacterota</taxon>
        <taxon>Epsilonproteobacteria</taxon>
        <taxon>Campylobacterales</taxon>
        <taxon>Sulfurimonadaceae</taxon>
        <taxon>Sulfurimonas</taxon>
    </lineage>
</organism>
<evidence type="ECO:0000259" key="2">
    <source>
        <dbReference type="Pfam" id="PF25222"/>
    </source>
</evidence>
<dbReference type="RefSeq" id="WP_194366624.1">
    <property type="nucleotide sequence ID" value="NZ_CP054493.1"/>
</dbReference>
<keyword evidence="5" id="KW-1185">Reference proteome</keyword>
<gene>
    <name evidence="4" type="ORF">HUE87_12065</name>
</gene>
<dbReference type="InterPro" id="IPR057162">
    <property type="entry name" value="DUF7840"/>
</dbReference>
<evidence type="ECO:0000313" key="4">
    <source>
        <dbReference type="EMBL" id="QOY54579.1"/>
    </source>
</evidence>
<proteinExistence type="predicted"/>
<sequence>MSESRYWNLLLHNVDGRSEIDDANFFFAQDGKTNAKSELHATIDALLNETKFDDNSSACKFPARKAWISEQLSISEFAHVECTEYKNILNRLNPKSATLVFPSAHINSPASMFGHTFLRINSAYNSKLLSYAVNYAANANPDKENAAIFAIKGLFGGYYGKYSLLPYYDKLKEYRDSEQRDIWEYDLNLKEDEVINMVRHIWELNGTHSNYYFFTENCSYNMLWFLEVARPTLHLKEYFNYQVTPLETVHACKAEGIIEDNFYRPSKRTTLLKYEELLNEEYVKTPLELVNTNINQQDIIDNTDIDIQQKRYILEAAIELLEYRRSKNKITKEKYLTLFHDISKARSTLGQGENLYIQTPPNPIDSHRAIRTSIGFGYREGESISFLGLRPSYHSLQDSNYGFLRGTQIEFMNFELSYSDKQIEVEDATILSIVSLAQRSDFFENLSWRTKFGWDKNSLDETANFIGTVGVGFSWGNEFAFIYAMTDPLFYLDGEFKSAIGASLGAVIDGESYMSTNMEITRRWYDTGDEQLLIGVYQSFRLSQNTQLMFSYDYKERLNFDLKRQEGTIKFNINYYF</sequence>
<reference evidence="4 5" key="1">
    <citation type="submission" date="2020-05" db="EMBL/GenBank/DDBJ databases">
        <title>Sulfurimonas marisnigri, sp. nov., and Sulfurimonas baltica, sp. nov., manganese oxide reducing chemolithoautotrophs of the class Epsilonproteobacteria isolated from the pelagic redoxclines of the Black and Baltic Seas and emended description of the genus Sulfurimonas.</title>
        <authorList>
            <person name="Henkel J.V."/>
            <person name="Laudan C."/>
            <person name="Werner J."/>
            <person name="Neu T."/>
            <person name="Plewe S."/>
            <person name="Sproer C."/>
            <person name="Bunk B."/>
            <person name="Schulz-Vogt H.N."/>
        </authorList>
    </citation>
    <scope>NUCLEOTIDE SEQUENCE [LARGE SCALE GENOMIC DNA]</scope>
    <source>
        <strain evidence="4 5">SoZ1</strain>
    </source>
</reference>
<dbReference type="InterPro" id="IPR025178">
    <property type="entry name" value="Lnb_N"/>
</dbReference>
<dbReference type="InterPro" id="IPR057165">
    <property type="entry name" value="DUF7843"/>
</dbReference>
<evidence type="ECO:0000259" key="3">
    <source>
        <dbReference type="Pfam" id="PF25225"/>
    </source>
</evidence>